<dbReference type="PANTHER" id="PTHR31609:SF1">
    <property type="entry name" value="CARBOHYDRATE DEACETYLASE"/>
    <property type="match status" value="1"/>
</dbReference>
<dbReference type="GO" id="GO:0005975">
    <property type="term" value="P:carbohydrate metabolic process"/>
    <property type="evidence" value="ECO:0007669"/>
    <property type="project" value="InterPro"/>
</dbReference>
<evidence type="ECO:0000256" key="1">
    <source>
        <dbReference type="ARBA" id="ARBA00001946"/>
    </source>
</evidence>
<accession>A0A1F5YZY7</accession>
<protein>
    <recommendedName>
        <fullName evidence="9">ChbG/HpnK family deacetylase</fullName>
    </recommendedName>
</protein>
<sequence length="234" mass="27373">MKRLIFNADDFGISQKTDDGILYLAKIGIVTSASLMITSGRAVKAFEQAKKLNLSIGLHLDATSLNNRFSRKIKYAFENKTTLNNADFKKLFNKFNIQLNFFEKTFNKKPDHINFHHPLYWIPSFTDRYRKFVEKTELPCRWFSDLVNVGVPHPAYTEFGFYDKGTLTLDSLIKLIDNVPNGTTEFMLHPGYHDKDLNMLYIMEREEQLKILADKNFQKYLNKHNIKLINFCQL</sequence>
<feature type="transmembrane region" description="Helical" evidence="6">
    <location>
        <begin position="20"/>
        <end position="43"/>
    </location>
</feature>
<evidence type="ECO:0000256" key="2">
    <source>
        <dbReference type="ARBA" id="ARBA00022723"/>
    </source>
</evidence>
<comment type="caution">
    <text evidence="7">The sequence shown here is derived from an EMBL/GenBank/DDBJ whole genome shotgun (WGS) entry which is preliminary data.</text>
</comment>
<comment type="cofactor">
    <cofactor evidence="1">
        <name>Mg(2+)</name>
        <dbReference type="ChEBI" id="CHEBI:18420"/>
    </cofactor>
</comment>
<keyword evidence="4" id="KW-0460">Magnesium</keyword>
<reference evidence="7 8" key="1">
    <citation type="journal article" date="2016" name="Nat. Commun.">
        <title>Thousands of microbial genomes shed light on interconnected biogeochemical processes in an aquifer system.</title>
        <authorList>
            <person name="Anantharaman K."/>
            <person name="Brown C.T."/>
            <person name="Hug L.A."/>
            <person name="Sharon I."/>
            <person name="Castelle C.J."/>
            <person name="Probst A.J."/>
            <person name="Thomas B.C."/>
            <person name="Singh A."/>
            <person name="Wilkins M.J."/>
            <person name="Karaoz U."/>
            <person name="Brodie E.L."/>
            <person name="Williams K.H."/>
            <person name="Hubbard S.S."/>
            <person name="Banfield J.F."/>
        </authorList>
    </citation>
    <scope>NUCLEOTIDE SEQUENCE [LARGE SCALE GENOMIC DNA]</scope>
</reference>
<dbReference type="GO" id="GO:0016787">
    <property type="term" value="F:hydrolase activity"/>
    <property type="evidence" value="ECO:0007669"/>
    <property type="project" value="UniProtKB-KW"/>
</dbReference>
<evidence type="ECO:0000256" key="6">
    <source>
        <dbReference type="SAM" id="Phobius"/>
    </source>
</evidence>
<dbReference type="InterPro" id="IPR006879">
    <property type="entry name" value="YdjC-like"/>
</dbReference>
<evidence type="ECO:0000256" key="3">
    <source>
        <dbReference type="ARBA" id="ARBA00022801"/>
    </source>
</evidence>
<keyword evidence="6" id="KW-1133">Transmembrane helix</keyword>
<dbReference type="GO" id="GO:0046872">
    <property type="term" value="F:metal ion binding"/>
    <property type="evidence" value="ECO:0007669"/>
    <property type="project" value="UniProtKB-KW"/>
</dbReference>
<evidence type="ECO:0000313" key="7">
    <source>
        <dbReference type="EMBL" id="OGG05663.1"/>
    </source>
</evidence>
<keyword evidence="3" id="KW-0378">Hydrolase</keyword>
<evidence type="ECO:0000313" key="8">
    <source>
        <dbReference type="Proteomes" id="UP000178681"/>
    </source>
</evidence>
<evidence type="ECO:0000256" key="5">
    <source>
        <dbReference type="ARBA" id="ARBA00023277"/>
    </source>
</evidence>
<dbReference type="PANTHER" id="PTHR31609">
    <property type="entry name" value="YDJC DEACETYLASE FAMILY MEMBER"/>
    <property type="match status" value="1"/>
</dbReference>
<dbReference type="EMBL" id="MFJG01000031">
    <property type="protein sequence ID" value="OGG05663.1"/>
    <property type="molecule type" value="Genomic_DNA"/>
</dbReference>
<keyword evidence="2" id="KW-0479">Metal-binding</keyword>
<dbReference type="Pfam" id="PF04794">
    <property type="entry name" value="YdjC"/>
    <property type="match status" value="1"/>
</dbReference>
<dbReference type="AlphaFoldDB" id="A0A1F5YZY7"/>
<keyword evidence="6" id="KW-0812">Transmembrane</keyword>
<organism evidence="7 8">
    <name type="scientific">Candidatus Gottesmanbacteria bacterium RIFCSPHIGHO2_01_FULL_42_12</name>
    <dbReference type="NCBI Taxonomy" id="1798377"/>
    <lineage>
        <taxon>Bacteria</taxon>
        <taxon>Candidatus Gottesmaniibacteriota</taxon>
    </lineage>
</organism>
<dbReference type="GO" id="GO:0019213">
    <property type="term" value="F:deacetylase activity"/>
    <property type="evidence" value="ECO:0007669"/>
    <property type="project" value="TreeGrafter"/>
</dbReference>
<dbReference type="STRING" id="1798377.A2872_04575"/>
<name>A0A1F5YZY7_9BACT</name>
<evidence type="ECO:0000256" key="4">
    <source>
        <dbReference type="ARBA" id="ARBA00022842"/>
    </source>
</evidence>
<dbReference type="InterPro" id="IPR011330">
    <property type="entry name" value="Glyco_hydro/deAcase_b/a-brl"/>
</dbReference>
<evidence type="ECO:0008006" key="9">
    <source>
        <dbReference type="Google" id="ProtNLM"/>
    </source>
</evidence>
<dbReference type="Gene3D" id="3.20.20.370">
    <property type="entry name" value="Glycoside hydrolase/deacetylase"/>
    <property type="match status" value="1"/>
</dbReference>
<keyword evidence="5" id="KW-0119">Carbohydrate metabolism</keyword>
<gene>
    <name evidence="7" type="ORF">A2872_04575</name>
</gene>
<dbReference type="Proteomes" id="UP000178681">
    <property type="component" value="Unassembled WGS sequence"/>
</dbReference>
<keyword evidence="6" id="KW-0472">Membrane</keyword>
<dbReference type="SUPFAM" id="SSF88713">
    <property type="entry name" value="Glycoside hydrolase/deacetylase"/>
    <property type="match status" value="1"/>
</dbReference>
<proteinExistence type="predicted"/>